<dbReference type="GO" id="GO:0000932">
    <property type="term" value="C:P-body"/>
    <property type="evidence" value="ECO:0007669"/>
    <property type="project" value="UniProtKB-SubCell"/>
</dbReference>
<dbReference type="RefSeq" id="XP_060453311.1">
    <property type="nucleotide sequence ID" value="XM_060603933.1"/>
</dbReference>
<accession>A0AA48I548</accession>
<evidence type="ECO:0000256" key="1">
    <source>
        <dbReference type="ARBA" id="ARBA00004123"/>
    </source>
</evidence>
<feature type="domain" description="mRNA decay factor PAT1" evidence="8">
    <location>
        <begin position="282"/>
        <end position="771"/>
    </location>
</feature>
<gene>
    <name evidence="9" type="primary">PAT1</name>
    <name evidence="9" type="ORF">CcaverHIS019_0107630</name>
</gene>
<dbReference type="InterPro" id="IPR039900">
    <property type="entry name" value="Pat1-like"/>
</dbReference>
<feature type="domain" description="mRNA decay factor PAT1" evidence="8">
    <location>
        <begin position="1"/>
        <end position="226"/>
    </location>
</feature>
<feature type="region of interest" description="Disordered" evidence="7">
    <location>
        <begin position="113"/>
        <end position="269"/>
    </location>
</feature>
<reference evidence="9" key="1">
    <citation type="journal article" date="2023" name="BMC Genomics">
        <title>Chromosome-level genome assemblies of Cutaneotrichosporon spp. (Trichosporonales, Basidiomycota) reveal imbalanced evolution between nucleotide sequences and chromosome synteny.</title>
        <authorList>
            <person name="Kobayashi Y."/>
            <person name="Kayamori A."/>
            <person name="Aoki K."/>
            <person name="Shiwa Y."/>
            <person name="Matsutani M."/>
            <person name="Fujita N."/>
            <person name="Sugita T."/>
            <person name="Iwasaki W."/>
            <person name="Tanaka N."/>
            <person name="Takashima M."/>
        </authorList>
    </citation>
    <scope>NUCLEOTIDE SEQUENCE</scope>
    <source>
        <strain evidence="9">HIS019</strain>
    </source>
</reference>
<dbReference type="Proteomes" id="UP001233271">
    <property type="component" value="Chromosome 1"/>
</dbReference>
<dbReference type="GO" id="GO:0003723">
    <property type="term" value="F:RNA binding"/>
    <property type="evidence" value="ECO:0007669"/>
    <property type="project" value="UniProtKB-KW"/>
</dbReference>
<dbReference type="GeneID" id="85491916"/>
<protein>
    <recommendedName>
        <fullName evidence="8">mRNA decay factor PAT1 domain-containing protein</fullName>
    </recommendedName>
</protein>
<name>A0AA48I548_9TREE</name>
<comment type="subcellular location">
    <subcellularLocation>
        <location evidence="2">Cytoplasm</location>
        <location evidence="2">P-body</location>
    </subcellularLocation>
    <subcellularLocation>
        <location evidence="1">Nucleus</location>
    </subcellularLocation>
</comment>
<dbReference type="KEGG" id="ccac:CcaHIS019_0107630"/>
<organism evidence="9 10">
    <name type="scientific">Cutaneotrichosporon cavernicola</name>
    <dbReference type="NCBI Taxonomy" id="279322"/>
    <lineage>
        <taxon>Eukaryota</taxon>
        <taxon>Fungi</taxon>
        <taxon>Dikarya</taxon>
        <taxon>Basidiomycota</taxon>
        <taxon>Agaricomycotina</taxon>
        <taxon>Tremellomycetes</taxon>
        <taxon>Trichosporonales</taxon>
        <taxon>Trichosporonaceae</taxon>
        <taxon>Cutaneotrichosporon</taxon>
    </lineage>
</organism>
<proteinExistence type="inferred from homology"/>
<evidence type="ECO:0000313" key="9">
    <source>
        <dbReference type="EMBL" id="BEI88045.1"/>
    </source>
</evidence>
<evidence type="ECO:0000313" key="10">
    <source>
        <dbReference type="Proteomes" id="UP001233271"/>
    </source>
</evidence>
<evidence type="ECO:0000259" key="8">
    <source>
        <dbReference type="Pfam" id="PF09770"/>
    </source>
</evidence>
<dbReference type="PANTHER" id="PTHR21551:SF0">
    <property type="entry name" value="PROTEIN ASSOCIATED WITH TOPO II RELATED-1, ISOFORM A"/>
    <property type="match status" value="1"/>
</dbReference>
<feature type="region of interest" description="Disordered" evidence="7">
    <location>
        <begin position="415"/>
        <end position="436"/>
    </location>
</feature>
<keyword evidence="5" id="KW-0694">RNA-binding</keyword>
<feature type="compositionally biased region" description="Basic residues" evidence="7">
    <location>
        <begin position="122"/>
        <end position="131"/>
    </location>
</feature>
<dbReference type="GO" id="GO:0033962">
    <property type="term" value="P:P-body assembly"/>
    <property type="evidence" value="ECO:0007669"/>
    <property type="project" value="TreeGrafter"/>
</dbReference>
<evidence type="ECO:0000256" key="7">
    <source>
        <dbReference type="SAM" id="MobiDB-lite"/>
    </source>
</evidence>
<feature type="compositionally biased region" description="Pro residues" evidence="7">
    <location>
        <begin position="247"/>
        <end position="263"/>
    </location>
</feature>
<keyword evidence="4" id="KW-0963">Cytoplasm</keyword>
<keyword evidence="6" id="KW-0539">Nucleus</keyword>
<sequence length="775" mass="83665">MSFFGFDTALPDDPRSKGSGFHAHADTDAFHMGGAGVEEDLAIYQWGEGDTSLLDGGDELNDETFGGFDDIAADFNFSAAPAPALANKPRVASTKSHFGPKAVADPFAMTEDDFYTSSSRPAPKKVQKQKKKEPEPAWAHASPANAWGQRPPQHIPSIDEIEAGMAATRVSDKRASQPKQVMSLEEIERQLVGAPQPQAIPVPGHQRNMSQQMPMGTPPAHATPPPQPGSYSQQAVLDTMFPDLRQGPPPPPGMGPSPGPPPGSHQKSPEEIAALESRIAAKIEGMSRFNNLMGNSDKDFITRIQLSQLASSDPYTSDFYAQVFSALKRQQAPDGAKGPNIVQAAPGMGFGVGGPANRFGKMGNASMQRLATQVRKLVASSSKRQANMSNDALQGALGRVPARRGAQAAPRPVLNVGNSKAVPHKPMQQLNTSSSETRPALTRKQVMYALEELYDLALDLEQMRRDAPPPTDVPRVEAWNAACSAKVDDLWRTLMVMEPLGVSTPHPFIALLNPLKGQRLFPRLLRHLPHNQALTLLTLLVATYPQLDVVSRAPPPPVADASLLTKADRLDRARREAETDSFLQYVVPGVDALINQCNLGLVSGLLGICSQRMDLGQVASTRPGVALFTALLSRAQSLLRAPPESLPSADEMEQWTKTFAFFLYHVLPNLNAAFPSSVAQKAAFGPGAYLLDPTSQLEGVELERREAEAWGFAAALAVNAPEDRQTELVGALRDKILHAVQAARDPHTNRARAELKLRNVNMFLHGLGLDASMIE</sequence>
<evidence type="ECO:0000256" key="5">
    <source>
        <dbReference type="ARBA" id="ARBA00022884"/>
    </source>
</evidence>
<dbReference type="AlphaFoldDB" id="A0AA48I548"/>
<dbReference type="InterPro" id="IPR019167">
    <property type="entry name" value="PAT1_dom"/>
</dbReference>
<dbReference type="EMBL" id="AP028212">
    <property type="protein sequence ID" value="BEI88045.1"/>
    <property type="molecule type" value="Genomic_DNA"/>
</dbReference>
<evidence type="ECO:0000256" key="2">
    <source>
        <dbReference type="ARBA" id="ARBA00004201"/>
    </source>
</evidence>
<evidence type="ECO:0000256" key="4">
    <source>
        <dbReference type="ARBA" id="ARBA00022490"/>
    </source>
</evidence>
<keyword evidence="10" id="KW-1185">Reference proteome</keyword>
<dbReference type="GO" id="GO:0000290">
    <property type="term" value="P:deadenylation-dependent decapping of nuclear-transcribed mRNA"/>
    <property type="evidence" value="ECO:0007669"/>
    <property type="project" value="InterPro"/>
</dbReference>
<dbReference type="GO" id="GO:0005634">
    <property type="term" value="C:nucleus"/>
    <property type="evidence" value="ECO:0007669"/>
    <property type="project" value="UniProtKB-SubCell"/>
</dbReference>
<comment type="similarity">
    <text evidence="3">Belongs to the PAT1 family.</text>
</comment>
<evidence type="ECO:0000256" key="6">
    <source>
        <dbReference type="ARBA" id="ARBA00023242"/>
    </source>
</evidence>
<evidence type="ECO:0000256" key="3">
    <source>
        <dbReference type="ARBA" id="ARBA00009138"/>
    </source>
</evidence>
<dbReference type="Pfam" id="PF09770">
    <property type="entry name" value="PAT1"/>
    <property type="match status" value="2"/>
</dbReference>
<dbReference type="PANTHER" id="PTHR21551">
    <property type="entry name" value="TOPOISOMERASE II-ASSOCIATED PROTEIN PAT1"/>
    <property type="match status" value="1"/>
</dbReference>